<keyword evidence="3" id="KW-1185">Reference proteome</keyword>
<keyword evidence="1" id="KW-0472">Membrane</keyword>
<feature type="transmembrane region" description="Helical" evidence="1">
    <location>
        <begin position="120"/>
        <end position="141"/>
    </location>
</feature>
<gene>
    <name evidence="2" type="ORF">ABB55_05485</name>
</gene>
<keyword evidence="1" id="KW-0812">Transmembrane</keyword>
<protein>
    <recommendedName>
        <fullName evidence="4">DUF2975 domain-containing protein</fullName>
    </recommendedName>
</protein>
<keyword evidence="1" id="KW-1133">Transmembrane helix</keyword>
<evidence type="ECO:0000256" key="1">
    <source>
        <dbReference type="SAM" id="Phobius"/>
    </source>
</evidence>
<sequence length="191" mass="20676">MTATLRVPIPATAAERALRARIGGICRSLRIAALAYPVWELALIAWHWSDRDGVLRTYAAALKVPIADIALWQRGTAFAFHLAVWLLVARACLELYRLFGGFLVGEVFSLEAAARLRRTAIFGLAAVVAGIVIRPILTILVTLGNPPGQRAVGILFSPQDLLNVMFLVGFLALAQVFRAAAELAAENAEFV</sequence>
<accession>A0A0P6VI47</accession>
<name>A0A0P6VI47_9HYPH</name>
<feature type="transmembrane region" description="Helical" evidence="1">
    <location>
        <begin position="69"/>
        <end position="88"/>
    </location>
</feature>
<dbReference type="STRING" id="665126.ABB55_05485"/>
<dbReference type="AlphaFoldDB" id="A0A0P6VI47"/>
<evidence type="ECO:0000313" key="2">
    <source>
        <dbReference type="EMBL" id="KPL51747.1"/>
    </source>
</evidence>
<dbReference type="EMBL" id="LJYW01000001">
    <property type="protein sequence ID" value="KPL51747.1"/>
    <property type="molecule type" value="Genomic_DNA"/>
</dbReference>
<evidence type="ECO:0000313" key="3">
    <source>
        <dbReference type="Proteomes" id="UP000048984"/>
    </source>
</evidence>
<proteinExistence type="predicted"/>
<comment type="caution">
    <text evidence="2">The sequence shown here is derived from an EMBL/GenBank/DDBJ whole genome shotgun (WGS) entry which is preliminary data.</text>
</comment>
<feature type="transmembrane region" description="Helical" evidence="1">
    <location>
        <begin position="161"/>
        <end position="181"/>
    </location>
</feature>
<dbReference type="RefSeq" id="WP_054357910.1">
    <property type="nucleotide sequence ID" value="NZ_JAPCYQ010000001.1"/>
</dbReference>
<feature type="transmembrane region" description="Helical" evidence="1">
    <location>
        <begin position="29"/>
        <end position="49"/>
    </location>
</feature>
<reference evidence="2 3" key="2">
    <citation type="submission" date="2015-10" db="EMBL/GenBank/DDBJ databases">
        <title>Draft Genome Sequence of Prosthecomicrobium hirschii ATCC 27832.</title>
        <authorList>
            <person name="Daniel J."/>
            <person name="Givan S.A."/>
            <person name="Brun Y.V."/>
            <person name="Brown P.J."/>
        </authorList>
    </citation>
    <scope>NUCLEOTIDE SEQUENCE [LARGE SCALE GENOMIC DNA]</scope>
    <source>
        <strain evidence="2 3">16</strain>
    </source>
</reference>
<organism evidence="2 3">
    <name type="scientific">Prosthecodimorpha hirschii</name>
    <dbReference type="NCBI Taxonomy" id="665126"/>
    <lineage>
        <taxon>Bacteria</taxon>
        <taxon>Pseudomonadati</taxon>
        <taxon>Pseudomonadota</taxon>
        <taxon>Alphaproteobacteria</taxon>
        <taxon>Hyphomicrobiales</taxon>
        <taxon>Ancalomicrobiaceae</taxon>
        <taxon>Prosthecodimorpha</taxon>
    </lineage>
</organism>
<evidence type="ECO:0008006" key="4">
    <source>
        <dbReference type="Google" id="ProtNLM"/>
    </source>
</evidence>
<dbReference type="Proteomes" id="UP000048984">
    <property type="component" value="Unassembled WGS sequence"/>
</dbReference>
<reference evidence="2 3" key="1">
    <citation type="submission" date="2015-09" db="EMBL/GenBank/DDBJ databases">
        <authorList>
            <person name="Jackson K.R."/>
            <person name="Lunt B.L."/>
            <person name="Fisher J.N.B."/>
            <person name="Gardner A.V."/>
            <person name="Bailey M.E."/>
            <person name="Deus L.M."/>
            <person name="Earl A.S."/>
            <person name="Gibby P.D."/>
            <person name="Hartmann K.A."/>
            <person name="Liu J.E."/>
            <person name="Manci A.M."/>
            <person name="Nielsen D.A."/>
            <person name="Solomon M.B."/>
            <person name="Breakwell D.P."/>
            <person name="Burnett S.H."/>
            <person name="Grose J.H."/>
        </authorList>
    </citation>
    <scope>NUCLEOTIDE SEQUENCE [LARGE SCALE GENOMIC DNA]</scope>
    <source>
        <strain evidence="2 3">16</strain>
    </source>
</reference>